<dbReference type="PIRSF" id="PIRSF004848">
    <property type="entry name" value="YBL036c_PLPDEIII"/>
    <property type="match status" value="1"/>
</dbReference>
<gene>
    <name evidence="7" type="ORF">SAMN05660662_2639</name>
</gene>
<evidence type="ECO:0000256" key="3">
    <source>
        <dbReference type="PIRSR" id="PIRSR004848-1"/>
    </source>
</evidence>
<feature type="compositionally biased region" description="Low complexity" evidence="5">
    <location>
        <begin position="228"/>
        <end position="241"/>
    </location>
</feature>
<organism evidence="7 8">
    <name type="scientific">Blastococcus aurantiacus</name>
    <dbReference type="NCBI Taxonomy" id="1550231"/>
    <lineage>
        <taxon>Bacteria</taxon>
        <taxon>Bacillati</taxon>
        <taxon>Actinomycetota</taxon>
        <taxon>Actinomycetes</taxon>
        <taxon>Geodermatophilales</taxon>
        <taxon>Geodermatophilaceae</taxon>
        <taxon>Blastococcus</taxon>
    </lineage>
</organism>
<dbReference type="CDD" id="cd00635">
    <property type="entry name" value="PLPDE_III_YBL036c_like"/>
    <property type="match status" value="1"/>
</dbReference>
<comment type="function">
    <text evidence="2">Pyridoxal 5'-phosphate (PLP)-binding protein, which is involved in PLP homeostasis.</text>
</comment>
<dbReference type="PANTHER" id="PTHR10146">
    <property type="entry name" value="PROLINE SYNTHETASE CO-TRANSCRIBED BACTERIAL HOMOLOG PROTEIN"/>
    <property type="match status" value="1"/>
</dbReference>
<dbReference type="NCBIfam" id="TIGR00044">
    <property type="entry name" value="YggS family pyridoxal phosphate-dependent enzyme"/>
    <property type="match status" value="1"/>
</dbReference>
<accession>A0A1G7M272</accession>
<dbReference type="Pfam" id="PF01168">
    <property type="entry name" value="Ala_racemase_N"/>
    <property type="match status" value="1"/>
</dbReference>
<dbReference type="Proteomes" id="UP000199406">
    <property type="component" value="Unassembled WGS sequence"/>
</dbReference>
<dbReference type="RefSeq" id="WP_091767086.1">
    <property type="nucleotide sequence ID" value="NZ_FNBT01000004.1"/>
</dbReference>
<dbReference type="SUPFAM" id="SSF51419">
    <property type="entry name" value="PLP-binding barrel"/>
    <property type="match status" value="1"/>
</dbReference>
<protein>
    <recommendedName>
        <fullName evidence="2">Pyridoxal phosphate homeostasis protein</fullName>
        <shortName evidence="2">PLP homeostasis protein</shortName>
    </recommendedName>
</protein>
<feature type="region of interest" description="Disordered" evidence="5">
    <location>
        <begin position="225"/>
        <end position="248"/>
    </location>
</feature>
<comment type="cofactor">
    <cofactor evidence="3">
        <name>pyridoxal 5'-phosphate</name>
        <dbReference type="ChEBI" id="CHEBI:597326"/>
    </cofactor>
</comment>
<evidence type="ECO:0000259" key="6">
    <source>
        <dbReference type="Pfam" id="PF01168"/>
    </source>
</evidence>
<keyword evidence="8" id="KW-1185">Reference proteome</keyword>
<dbReference type="GO" id="GO:0030170">
    <property type="term" value="F:pyridoxal phosphate binding"/>
    <property type="evidence" value="ECO:0007669"/>
    <property type="project" value="UniProtKB-UniRule"/>
</dbReference>
<dbReference type="InterPro" id="IPR001608">
    <property type="entry name" value="Ala_racemase_N"/>
</dbReference>
<name>A0A1G7M272_9ACTN</name>
<evidence type="ECO:0000256" key="4">
    <source>
        <dbReference type="RuleBase" id="RU004514"/>
    </source>
</evidence>
<evidence type="ECO:0000313" key="8">
    <source>
        <dbReference type="Proteomes" id="UP000199406"/>
    </source>
</evidence>
<proteinExistence type="inferred from homology"/>
<dbReference type="STRING" id="1550231.SAMN05660662_2639"/>
<evidence type="ECO:0000256" key="5">
    <source>
        <dbReference type="SAM" id="MobiDB-lite"/>
    </source>
</evidence>
<dbReference type="InterPro" id="IPR029066">
    <property type="entry name" value="PLP-binding_barrel"/>
</dbReference>
<feature type="modified residue" description="N6-(pyridoxal phosphate)lysine" evidence="2 3">
    <location>
        <position position="36"/>
    </location>
</feature>
<dbReference type="Gene3D" id="3.20.20.10">
    <property type="entry name" value="Alanine racemase"/>
    <property type="match status" value="1"/>
</dbReference>
<dbReference type="OrthoDB" id="9804072at2"/>
<dbReference type="EMBL" id="FNBT01000004">
    <property type="protein sequence ID" value="SDF55847.1"/>
    <property type="molecule type" value="Genomic_DNA"/>
</dbReference>
<dbReference type="HAMAP" id="MF_02087">
    <property type="entry name" value="PLP_homeostasis"/>
    <property type="match status" value="1"/>
</dbReference>
<evidence type="ECO:0000256" key="1">
    <source>
        <dbReference type="ARBA" id="ARBA00022898"/>
    </source>
</evidence>
<evidence type="ECO:0000256" key="2">
    <source>
        <dbReference type="HAMAP-Rule" id="MF_02087"/>
    </source>
</evidence>
<dbReference type="PANTHER" id="PTHR10146:SF14">
    <property type="entry name" value="PYRIDOXAL PHOSPHATE HOMEOSTASIS PROTEIN"/>
    <property type="match status" value="1"/>
</dbReference>
<dbReference type="PROSITE" id="PS01211">
    <property type="entry name" value="UPF0001"/>
    <property type="match status" value="1"/>
</dbReference>
<comment type="similarity">
    <text evidence="2 4">Belongs to the pyridoxal phosphate-binding protein YggS/PROSC family.</text>
</comment>
<sequence length="248" mass="25141">MVASEESLRAVRARIDAAARAAGRDPATVALLAVSKTWPAADVRALAALGQVDFGENRAQELIGKAAELADLPVRWHFIGQLQRNKAAAVARLGAVVHSVDRTSLAQALSRAGEAAQQPVDVLLQVDLGGPEGELGARGGADPGDVPALADAAAELSGVRLRGLMAVAPREEEPGPAFARLAALAARVRADHPEAGELSAGMSGDLEEAVAAGATIVRVGTALFGSRPLTSPSDTPVTPVTRASGAPG</sequence>
<dbReference type="AlphaFoldDB" id="A0A1G7M272"/>
<dbReference type="InterPro" id="IPR011078">
    <property type="entry name" value="PyrdxlP_homeostasis"/>
</dbReference>
<feature type="domain" description="Alanine racemase N-terminal" evidence="6">
    <location>
        <begin position="8"/>
        <end position="228"/>
    </location>
</feature>
<keyword evidence="1 2" id="KW-0663">Pyridoxal phosphate</keyword>
<evidence type="ECO:0000313" key="7">
    <source>
        <dbReference type="EMBL" id="SDF55847.1"/>
    </source>
</evidence>
<reference evidence="8" key="1">
    <citation type="submission" date="2016-10" db="EMBL/GenBank/DDBJ databases">
        <authorList>
            <person name="Varghese N."/>
            <person name="Submissions S."/>
        </authorList>
    </citation>
    <scope>NUCLEOTIDE SEQUENCE [LARGE SCALE GENOMIC DNA]</scope>
    <source>
        <strain evidence="8">DSM 44268</strain>
    </source>
</reference>